<evidence type="ECO:0000313" key="2">
    <source>
        <dbReference type="Proteomes" id="UP001161160"/>
    </source>
</evidence>
<sequence>MVYGEILGEYGGDERYFKQYLEKRLINNLTTLVAYRIVSVYDTS</sequence>
<accession>A0AA43MB18</accession>
<reference evidence="1" key="1">
    <citation type="submission" date="2023-04" db="EMBL/GenBank/DDBJ databases">
        <title>Genome Encyclopedia of Bacteria and Archaea VI: Functional Genomics of Type Strains.</title>
        <authorList>
            <person name="Whitman W."/>
        </authorList>
    </citation>
    <scope>NUCLEOTIDE SEQUENCE</scope>
    <source>
        <strain evidence="1">Enz.4-51</strain>
    </source>
</reference>
<dbReference type="Proteomes" id="UP001161160">
    <property type="component" value="Unassembled WGS sequence"/>
</dbReference>
<organism evidence="1 2">
    <name type="scientific">Polynucleobacter sphagniphilus</name>
    <dbReference type="NCBI Taxonomy" id="1743169"/>
    <lineage>
        <taxon>Bacteria</taxon>
        <taxon>Pseudomonadati</taxon>
        <taxon>Pseudomonadota</taxon>
        <taxon>Betaproteobacteria</taxon>
        <taxon>Burkholderiales</taxon>
        <taxon>Burkholderiaceae</taxon>
        <taxon>Polynucleobacter</taxon>
    </lineage>
</organism>
<protein>
    <submittedName>
        <fullName evidence="1">Uncharacterized protein</fullName>
    </submittedName>
</protein>
<dbReference type="AlphaFoldDB" id="A0AA43MB18"/>
<comment type="caution">
    <text evidence="1">The sequence shown here is derived from an EMBL/GenBank/DDBJ whole genome shotgun (WGS) entry which is preliminary data.</text>
</comment>
<gene>
    <name evidence="1" type="ORF">M2127_001326</name>
</gene>
<dbReference type="EMBL" id="JARXYA010000005">
    <property type="protein sequence ID" value="MDH6504022.1"/>
    <property type="molecule type" value="Genomic_DNA"/>
</dbReference>
<evidence type="ECO:0000313" key="1">
    <source>
        <dbReference type="EMBL" id="MDH6504022.1"/>
    </source>
</evidence>
<name>A0AA43MB18_9BURK</name>
<proteinExistence type="predicted"/>
<keyword evidence="2" id="KW-1185">Reference proteome</keyword>